<feature type="repeat" description="WD" evidence="3">
    <location>
        <begin position="381"/>
        <end position="413"/>
    </location>
</feature>
<dbReference type="PANTHER" id="PTHR44099:SF4">
    <property type="entry name" value="RABCONNECTIN-3B, ISOFORM A"/>
    <property type="match status" value="1"/>
</dbReference>
<sequence>MHAISLTNLFQLACHSQPNWISAFTVFTHTSKSQEVVLGISTAGVATVWTLNGEEKQHETKYEHESKVINCPVKVIALYCCPRTPRLVLLITSAGWKILDAMGCNILESHPNPPNDSLLNGEFLSPNTVLVYGKSGQGYLYQIVDRVKDSNPVVTDSGSLLLAKICFDQIRGEKSSPCDNNLPSLCLFSLLPPSNRDMPTDVRIVGTNSHLPGTLLVWSFPISLLKPGAQIINPEPVIKQPIAVQSLEQVWKANHLTGLRRCILSSTGDKPTVSVLVHSSTRLGGEEIHATKGSENHPQDSFTSNSVHAAVPPRLVIGTESGDIVVCRMTEALEHLFWHPTNEKSAAITALCHPMSVQWERSLLNAQGRTLSDLDLNGCDYSGNNRLIAAYRFDPGLLLSASDDCTVRLWELNMGLDEAREKRAQPCLRVFSSFVAPVISFVIGPPISSTLSPSAGNPNLSCCVSCVTADGSVSLVNLKERSSLLKCVPKNNCSVVAIGWRAAEAFLYIYRQDGTLSIWEATSGILERVESGQLAIDLFDECESKTQLHQFKSGASTGVSFGAPEYPWTNGGDNSPLLSFVSSSESSACVGPPSFTARAQLTRKRCLRVCPGVRQTLSPVGLFQFLSCSTNRHSPRSIHCHEQPGLRVFLWDIESLLGTIVFFSNLLLVDILIEAGMLENLRENVSKHH</sequence>
<dbReference type="InterPro" id="IPR001680">
    <property type="entry name" value="WD40_rpt"/>
</dbReference>
<dbReference type="InterPro" id="IPR019775">
    <property type="entry name" value="WD40_repeat_CS"/>
</dbReference>
<evidence type="ECO:0000256" key="3">
    <source>
        <dbReference type="PROSITE-ProRule" id="PRU00221"/>
    </source>
</evidence>
<proteinExistence type="predicted"/>
<reference evidence="4 5" key="1">
    <citation type="submission" date="2024-11" db="EMBL/GenBank/DDBJ databases">
        <title>Adaptive evolution of stress response genes in parasites aligns with host niche diversity.</title>
        <authorList>
            <person name="Hahn C."/>
            <person name="Resl P."/>
        </authorList>
    </citation>
    <scope>NUCLEOTIDE SEQUENCE [LARGE SCALE GENOMIC DNA]</scope>
    <source>
        <strain evidence="4">EGGRZ-B1_66</strain>
        <tissue evidence="4">Body</tissue>
    </source>
</reference>
<comment type="caution">
    <text evidence="4">The sequence shown here is derived from an EMBL/GenBank/DDBJ whole genome shotgun (WGS) entry which is preliminary data.</text>
</comment>
<name>A0ABD2PU85_9PLAT</name>
<dbReference type="Proteomes" id="UP001626550">
    <property type="component" value="Unassembled WGS sequence"/>
</dbReference>
<dbReference type="PROSITE" id="PS50082">
    <property type="entry name" value="WD_REPEATS_2"/>
    <property type="match status" value="1"/>
</dbReference>
<accession>A0ABD2PU85</accession>
<organism evidence="4 5">
    <name type="scientific">Cichlidogyrus casuarinus</name>
    <dbReference type="NCBI Taxonomy" id="1844966"/>
    <lineage>
        <taxon>Eukaryota</taxon>
        <taxon>Metazoa</taxon>
        <taxon>Spiralia</taxon>
        <taxon>Lophotrochozoa</taxon>
        <taxon>Platyhelminthes</taxon>
        <taxon>Monogenea</taxon>
        <taxon>Monopisthocotylea</taxon>
        <taxon>Dactylogyridea</taxon>
        <taxon>Ancyrocephalidae</taxon>
        <taxon>Cichlidogyrus</taxon>
    </lineage>
</organism>
<dbReference type="AlphaFoldDB" id="A0ABD2PU85"/>
<dbReference type="SUPFAM" id="SSF50978">
    <property type="entry name" value="WD40 repeat-like"/>
    <property type="match status" value="1"/>
</dbReference>
<dbReference type="Gene3D" id="2.130.10.10">
    <property type="entry name" value="YVTN repeat-like/Quinoprotein amine dehydrogenase"/>
    <property type="match status" value="1"/>
</dbReference>
<evidence type="ECO:0000256" key="1">
    <source>
        <dbReference type="ARBA" id="ARBA00022574"/>
    </source>
</evidence>
<dbReference type="EMBL" id="JBJKFK010002508">
    <property type="protein sequence ID" value="KAL3311000.1"/>
    <property type="molecule type" value="Genomic_DNA"/>
</dbReference>
<evidence type="ECO:0000313" key="4">
    <source>
        <dbReference type="EMBL" id="KAL3311000.1"/>
    </source>
</evidence>
<dbReference type="InterPro" id="IPR015943">
    <property type="entry name" value="WD40/YVTN_repeat-like_dom_sf"/>
</dbReference>
<gene>
    <name evidence="4" type="ORF">Ciccas_010424</name>
</gene>
<protein>
    <submittedName>
        <fullName evidence="4">Uncharacterized protein</fullName>
    </submittedName>
</protein>
<dbReference type="PROSITE" id="PS00678">
    <property type="entry name" value="WD_REPEATS_1"/>
    <property type="match status" value="1"/>
</dbReference>
<dbReference type="InterPro" id="IPR049916">
    <property type="entry name" value="WDR72-like"/>
</dbReference>
<keyword evidence="5" id="KW-1185">Reference proteome</keyword>
<keyword evidence="1 3" id="KW-0853">WD repeat</keyword>
<evidence type="ECO:0000313" key="5">
    <source>
        <dbReference type="Proteomes" id="UP001626550"/>
    </source>
</evidence>
<keyword evidence="2" id="KW-0677">Repeat</keyword>
<dbReference type="PANTHER" id="PTHR44099">
    <property type="entry name" value="RABCONNECTIN-3B, ISOFORM A"/>
    <property type="match status" value="1"/>
</dbReference>
<evidence type="ECO:0000256" key="2">
    <source>
        <dbReference type="ARBA" id="ARBA00022737"/>
    </source>
</evidence>
<dbReference type="InterPro" id="IPR036322">
    <property type="entry name" value="WD40_repeat_dom_sf"/>
</dbReference>